<accession>A0A917K3X6</accession>
<dbReference type="AlphaFoldDB" id="A0A917K3X6"/>
<comment type="caution">
    <text evidence="1">The sequence shown here is derived from an EMBL/GenBank/DDBJ whole genome shotgun (WGS) entry which is preliminary data.</text>
</comment>
<keyword evidence="2" id="KW-1185">Reference proteome</keyword>
<organism evidence="1 2">
    <name type="scientific">Alicyclobacillus cellulosilyticus</name>
    <dbReference type="NCBI Taxonomy" id="1003997"/>
    <lineage>
        <taxon>Bacteria</taxon>
        <taxon>Bacillati</taxon>
        <taxon>Bacillota</taxon>
        <taxon>Bacilli</taxon>
        <taxon>Bacillales</taxon>
        <taxon>Alicyclobacillaceae</taxon>
        <taxon>Alicyclobacillus</taxon>
    </lineage>
</organism>
<sequence length="80" mass="8335">MPAGSHSPQRTSTCIVTVAVIRVTSACIAAPMAGTDFKYTICGRLPGRFRCACHGGALRRDCVGVAGIASKRACARIAIR</sequence>
<name>A0A917K3X6_9BACL</name>
<reference evidence="1" key="1">
    <citation type="journal article" date="2014" name="Int. J. Syst. Evol. Microbiol.">
        <title>Complete genome sequence of Corynebacterium casei LMG S-19264T (=DSM 44701T), isolated from a smear-ripened cheese.</title>
        <authorList>
            <consortium name="US DOE Joint Genome Institute (JGI-PGF)"/>
            <person name="Walter F."/>
            <person name="Albersmeier A."/>
            <person name="Kalinowski J."/>
            <person name="Ruckert C."/>
        </authorList>
    </citation>
    <scope>NUCLEOTIDE SEQUENCE</scope>
    <source>
        <strain evidence="1">JCM 18487</strain>
    </source>
</reference>
<reference evidence="1" key="2">
    <citation type="submission" date="2020-09" db="EMBL/GenBank/DDBJ databases">
        <authorList>
            <person name="Sun Q."/>
            <person name="Ohkuma M."/>
        </authorList>
    </citation>
    <scope>NUCLEOTIDE SEQUENCE</scope>
    <source>
        <strain evidence="1">JCM 18487</strain>
    </source>
</reference>
<protein>
    <submittedName>
        <fullName evidence="1">Uncharacterized protein</fullName>
    </submittedName>
</protein>
<dbReference type="Proteomes" id="UP000637695">
    <property type="component" value="Unassembled WGS sequence"/>
</dbReference>
<evidence type="ECO:0000313" key="2">
    <source>
        <dbReference type="Proteomes" id="UP000637695"/>
    </source>
</evidence>
<dbReference type="EMBL" id="BMOY01000005">
    <property type="protein sequence ID" value="GGI99074.1"/>
    <property type="molecule type" value="Genomic_DNA"/>
</dbReference>
<evidence type="ECO:0000313" key="1">
    <source>
        <dbReference type="EMBL" id="GGI99074.1"/>
    </source>
</evidence>
<gene>
    <name evidence="1" type="ORF">GCM10010885_05710</name>
</gene>
<proteinExistence type="predicted"/>